<sequence length="78" mass="7506">MLWVAVVGLLVGDDAGLVVEVELVVAGLLEVDVADLPAAAGAAGLLVDGVTDLLVAGTAGLLVADGRVAAGLGVVCWA</sequence>
<proteinExistence type="predicted"/>
<dbReference type="Proteomes" id="UP000830401">
    <property type="component" value="Chromosome"/>
</dbReference>
<reference evidence="1" key="1">
    <citation type="submission" date="2022-04" db="EMBL/GenBank/DDBJ databases">
        <title>Hymenobacter sp. isolated from the air.</title>
        <authorList>
            <person name="Won M."/>
            <person name="Lee C.-M."/>
            <person name="Woen H.-Y."/>
            <person name="Kwon S.-W."/>
        </authorList>
    </citation>
    <scope>NUCLEOTIDE SEQUENCE</scope>
    <source>
        <strain evidence="1">5420S-77</strain>
    </source>
</reference>
<gene>
    <name evidence="1" type="ORF">MUN86_08495</name>
</gene>
<protein>
    <submittedName>
        <fullName evidence="1">Uncharacterized protein</fullName>
    </submittedName>
</protein>
<dbReference type="RefSeq" id="WP_245124126.1">
    <property type="nucleotide sequence ID" value="NZ_CP095061.1"/>
</dbReference>
<keyword evidence="2" id="KW-1185">Reference proteome</keyword>
<name>A0ABY4GAU9_9BACT</name>
<accession>A0ABY4GAU9</accession>
<evidence type="ECO:0000313" key="1">
    <source>
        <dbReference type="EMBL" id="UOQ67882.1"/>
    </source>
</evidence>
<evidence type="ECO:0000313" key="2">
    <source>
        <dbReference type="Proteomes" id="UP000830401"/>
    </source>
</evidence>
<organism evidence="1 2">
    <name type="scientific">Hymenobacter volaticus</name>
    <dbReference type="NCBI Taxonomy" id="2932254"/>
    <lineage>
        <taxon>Bacteria</taxon>
        <taxon>Pseudomonadati</taxon>
        <taxon>Bacteroidota</taxon>
        <taxon>Cytophagia</taxon>
        <taxon>Cytophagales</taxon>
        <taxon>Hymenobacteraceae</taxon>
        <taxon>Hymenobacter</taxon>
    </lineage>
</organism>
<dbReference type="EMBL" id="CP095061">
    <property type="protein sequence ID" value="UOQ67882.1"/>
    <property type="molecule type" value="Genomic_DNA"/>
</dbReference>